<dbReference type="EMBL" id="JACHGH010000001">
    <property type="protein sequence ID" value="MBB6451654.1"/>
    <property type="molecule type" value="Genomic_DNA"/>
</dbReference>
<evidence type="ECO:0000313" key="1">
    <source>
        <dbReference type="EMBL" id="MBB6451654.1"/>
    </source>
</evidence>
<reference evidence="1 2" key="1">
    <citation type="submission" date="2020-08" db="EMBL/GenBank/DDBJ databases">
        <title>Genomic Encyclopedia of Type Strains, Phase IV (KMG-IV): sequencing the most valuable type-strain genomes for metagenomic binning, comparative biology and taxonomic classification.</title>
        <authorList>
            <person name="Goeker M."/>
        </authorList>
    </citation>
    <scope>NUCLEOTIDE SEQUENCE [LARGE SCALE GENOMIC DNA]</scope>
    <source>
        <strain evidence="1 2">DSM 19612</strain>
    </source>
</reference>
<protein>
    <submittedName>
        <fullName evidence="1">Uncharacterized protein</fullName>
    </submittedName>
</protein>
<comment type="caution">
    <text evidence="1">The sequence shown here is derived from an EMBL/GenBank/DDBJ whole genome shotgun (WGS) entry which is preliminary data.</text>
</comment>
<name>A0A841PVA7_9BACI</name>
<accession>A0A841PVA7</accession>
<dbReference type="RefSeq" id="WP_174496280.1">
    <property type="nucleotide sequence ID" value="NZ_CADDWK010000007.1"/>
</dbReference>
<proteinExistence type="predicted"/>
<evidence type="ECO:0000313" key="2">
    <source>
        <dbReference type="Proteomes" id="UP000581688"/>
    </source>
</evidence>
<dbReference type="Proteomes" id="UP000581688">
    <property type="component" value="Unassembled WGS sequence"/>
</dbReference>
<gene>
    <name evidence="1" type="ORF">HNQ94_000075</name>
</gene>
<organism evidence="1 2">
    <name type="scientific">Salirhabdus euzebyi</name>
    <dbReference type="NCBI Taxonomy" id="394506"/>
    <lineage>
        <taxon>Bacteria</taxon>
        <taxon>Bacillati</taxon>
        <taxon>Bacillota</taxon>
        <taxon>Bacilli</taxon>
        <taxon>Bacillales</taxon>
        <taxon>Bacillaceae</taxon>
        <taxon>Salirhabdus</taxon>
    </lineage>
</organism>
<sequence>MKIKVLVFACISLVFILCTMLALSGNFPSSNYGSVGNPTAKEILKGNPDADILKLDGLIYYNVSDAEWFNEEVYKKGEKIGKVQKKTTNTWWYLNLYSSKLPKGTAVFASNGTDYNKGDAPTFVLVEFRNELLVYHAAREG</sequence>
<dbReference type="AlphaFoldDB" id="A0A841PVA7"/>
<keyword evidence="2" id="KW-1185">Reference proteome</keyword>